<keyword evidence="2" id="KW-1185">Reference proteome</keyword>
<gene>
    <name evidence="1" type="ORF">ACFQE5_18365</name>
</gene>
<dbReference type="EMBL" id="JBHSQW010000035">
    <property type="protein sequence ID" value="MFC5996172.1"/>
    <property type="molecule type" value="Genomic_DNA"/>
</dbReference>
<sequence>MQLVPTERLHAVLPAEPGWLAELDTYDEPTTAPVVAWMVGASGTMRSATEGLMSGGKLVENEGALIAHRPLHVLRVVAPEG</sequence>
<dbReference type="Proteomes" id="UP001596302">
    <property type="component" value="Unassembled WGS sequence"/>
</dbReference>
<reference evidence="2" key="1">
    <citation type="journal article" date="2019" name="Int. J. Syst. Evol. Microbiol.">
        <title>The Global Catalogue of Microorganisms (GCM) 10K type strain sequencing project: providing services to taxonomists for standard genome sequencing and annotation.</title>
        <authorList>
            <consortium name="The Broad Institute Genomics Platform"/>
            <consortium name="The Broad Institute Genome Sequencing Center for Infectious Disease"/>
            <person name="Wu L."/>
            <person name="Ma J."/>
        </authorList>
    </citation>
    <scope>NUCLEOTIDE SEQUENCE [LARGE SCALE GENOMIC DNA]</scope>
    <source>
        <strain evidence="2">CCM 8391</strain>
    </source>
</reference>
<evidence type="ECO:0000313" key="2">
    <source>
        <dbReference type="Proteomes" id="UP001596302"/>
    </source>
</evidence>
<protein>
    <submittedName>
        <fullName evidence="1">Uncharacterized protein</fullName>
    </submittedName>
</protein>
<proteinExistence type="predicted"/>
<organism evidence="1 2">
    <name type="scientific">Pseudonocardia hispaniensis</name>
    <dbReference type="NCBI Taxonomy" id="904933"/>
    <lineage>
        <taxon>Bacteria</taxon>
        <taxon>Bacillati</taxon>
        <taxon>Actinomycetota</taxon>
        <taxon>Actinomycetes</taxon>
        <taxon>Pseudonocardiales</taxon>
        <taxon>Pseudonocardiaceae</taxon>
        <taxon>Pseudonocardia</taxon>
    </lineage>
</organism>
<accession>A0ABW1J6W5</accession>
<dbReference type="RefSeq" id="WP_379586669.1">
    <property type="nucleotide sequence ID" value="NZ_JBHSQW010000035.1"/>
</dbReference>
<evidence type="ECO:0000313" key="1">
    <source>
        <dbReference type="EMBL" id="MFC5996172.1"/>
    </source>
</evidence>
<comment type="caution">
    <text evidence="1">The sequence shown here is derived from an EMBL/GenBank/DDBJ whole genome shotgun (WGS) entry which is preliminary data.</text>
</comment>
<name>A0ABW1J6W5_9PSEU</name>